<accession>A0ABZ2Q0R9</accession>
<gene>
    <name evidence="1" type="ORF">V6624_13245</name>
</gene>
<sequence length="449" mass="53381">MRYGREIDWENYEQSKKENDKKDISYLRELRSFLIGIYNKTSGEQKDYIASAIAHLSFMDDRVDLGKKYTNMISSNANSSIQMQKNIQLALLSLREDNLKSKDVQDQLAVYFNSVENLAKKDNSLDKCMYSLYLIASEEFLKRGDAVYGGLFSLKSHVKNEDEFPYNFDVIDYFDRNATVNDMERIIQLKQKKNKTSFEKFICSSAMPEDINLLKDVKGTIAFRNNNLELAYNTFASIPKDFWDKKYVFKDHLNEDPFIPKVLQKTKDRKYDYHFNKAEFLSSLIELKKQNTAKNNLLLGHAYFNVSFYGNSWMMVSYYWSQGFGYESKNENEKKYQKDNYYCLTIAESYYEKALKMSQDKNEKALASLMIFKCKYAKYKSTGFNSYEMNYFPVSNMQYRYPLFYEYFYPYNDDRNFKGIQELINFYSVYKSTETFKKYNCPLLREFIN</sequence>
<dbReference type="Proteomes" id="UP001447857">
    <property type="component" value="Chromosome"/>
</dbReference>
<name>A0ABZ2Q0R9_9FLAO</name>
<proteinExistence type="predicted"/>
<evidence type="ECO:0000313" key="1">
    <source>
        <dbReference type="EMBL" id="WXK47987.1"/>
    </source>
</evidence>
<protein>
    <submittedName>
        <fullName evidence="1">Uncharacterized protein</fullName>
    </submittedName>
</protein>
<dbReference type="EMBL" id="CP147988">
    <property type="protein sequence ID" value="WXK47987.1"/>
    <property type="molecule type" value="Genomic_DNA"/>
</dbReference>
<evidence type="ECO:0000313" key="2">
    <source>
        <dbReference type="Proteomes" id="UP001447857"/>
    </source>
</evidence>
<keyword evidence="2" id="KW-1185">Reference proteome</keyword>
<dbReference type="RefSeq" id="WP_338838859.1">
    <property type="nucleotide sequence ID" value="NZ_CP147988.1"/>
</dbReference>
<organism evidence="1 2">
    <name type="scientific">Flavobacterium ginsenosidimutans</name>
    <dbReference type="NCBI Taxonomy" id="687844"/>
    <lineage>
        <taxon>Bacteria</taxon>
        <taxon>Pseudomonadati</taxon>
        <taxon>Bacteroidota</taxon>
        <taxon>Flavobacteriia</taxon>
        <taxon>Flavobacteriales</taxon>
        <taxon>Flavobacteriaceae</taxon>
        <taxon>Flavobacterium</taxon>
    </lineage>
</organism>
<reference evidence="1 2" key="1">
    <citation type="submission" date="2024-02" db="EMBL/GenBank/DDBJ databases">
        <title>complete genome of Flavobacterium ginsenosidimutans Str. YTB16.</title>
        <authorList>
            <person name="Wang Q."/>
        </authorList>
    </citation>
    <scope>NUCLEOTIDE SEQUENCE [LARGE SCALE GENOMIC DNA]</scope>
    <source>
        <strain evidence="1 2">YTB16</strain>
    </source>
</reference>